<evidence type="ECO:0000256" key="1">
    <source>
        <dbReference type="SAM" id="MobiDB-lite"/>
    </source>
</evidence>
<feature type="transmembrane region" description="Helical" evidence="2">
    <location>
        <begin position="20"/>
        <end position="41"/>
    </location>
</feature>
<keyword evidence="2" id="KW-1133">Transmembrane helix</keyword>
<dbReference type="OrthoDB" id="6166938at2"/>
<evidence type="ECO:0000313" key="3">
    <source>
        <dbReference type="EMBL" id="RCV93301.1"/>
    </source>
</evidence>
<gene>
    <name evidence="3" type="ORF">DU506_03005</name>
</gene>
<sequence>METNSGGKTKTGDNMPDEMLLPVILGGLSVILGLVTAILLYKIVIKPSRQSAPNATTETPTKNKQQAVAPTQERQPSKHKDAKPKKKTEQCLFVVFDEPSHEINAALGALLAERNAFYEADLGAFHLPPGPQGYPLMVANATSPGLLPPIHKEGEHAPVKGISILIRFLNARKVSRHPDDLIAFTHTVADLGASRILDAEQKPITEGKLAEMRREGEVAEQEG</sequence>
<dbReference type="EMBL" id="QPIJ01000003">
    <property type="protein sequence ID" value="RCV93301.1"/>
    <property type="molecule type" value="Genomic_DNA"/>
</dbReference>
<dbReference type="RefSeq" id="WP_114485478.1">
    <property type="nucleotide sequence ID" value="NZ_CBCSHM010000025.1"/>
</dbReference>
<dbReference type="AlphaFoldDB" id="A0A368U8R8"/>
<dbReference type="Proteomes" id="UP000253204">
    <property type="component" value="Unassembled WGS sequence"/>
</dbReference>
<reference evidence="3 4" key="1">
    <citation type="submission" date="2018-07" db="EMBL/GenBank/DDBJ databases">
        <title>Halomonas rutogse sp. nov., isolated from Lake TangqianCo on Tibetan Plateau.</title>
        <authorList>
            <person name="Lu H."/>
            <person name="Xing P."/>
            <person name="Wu Q."/>
        </authorList>
    </citation>
    <scope>NUCLEOTIDE SEQUENCE [LARGE SCALE GENOMIC DNA]</scope>
    <source>
        <strain evidence="3 4">TQ8S</strain>
    </source>
</reference>
<organism evidence="3 4">
    <name type="scientific">Vreelandella rituensis</name>
    <dbReference type="NCBI Taxonomy" id="2282306"/>
    <lineage>
        <taxon>Bacteria</taxon>
        <taxon>Pseudomonadati</taxon>
        <taxon>Pseudomonadota</taxon>
        <taxon>Gammaproteobacteria</taxon>
        <taxon>Oceanospirillales</taxon>
        <taxon>Halomonadaceae</taxon>
        <taxon>Vreelandella</taxon>
    </lineage>
</organism>
<keyword evidence="4" id="KW-1185">Reference proteome</keyword>
<feature type="compositionally biased region" description="Polar residues" evidence="1">
    <location>
        <begin position="50"/>
        <end position="74"/>
    </location>
</feature>
<comment type="caution">
    <text evidence="3">The sequence shown here is derived from an EMBL/GenBank/DDBJ whole genome shotgun (WGS) entry which is preliminary data.</text>
</comment>
<keyword evidence="2" id="KW-0472">Membrane</keyword>
<keyword evidence="2" id="KW-0812">Transmembrane</keyword>
<protein>
    <submittedName>
        <fullName evidence="3">Uncharacterized protein</fullName>
    </submittedName>
</protein>
<evidence type="ECO:0000313" key="4">
    <source>
        <dbReference type="Proteomes" id="UP000253204"/>
    </source>
</evidence>
<accession>A0A368U8R8</accession>
<feature type="region of interest" description="Disordered" evidence="1">
    <location>
        <begin position="50"/>
        <end position="85"/>
    </location>
</feature>
<proteinExistence type="predicted"/>
<evidence type="ECO:0000256" key="2">
    <source>
        <dbReference type="SAM" id="Phobius"/>
    </source>
</evidence>
<name>A0A368U8R8_9GAMM</name>